<name>E8N1T8_ANATU</name>
<dbReference type="SMART" id="SM00448">
    <property type="entry name" value="REC"/>
    <property type="match status" value="1"/>
</dbReference>
<dbReference type="eggNOG" id="COG3706">
    <property type="taxonomic scope" value="Bacteria"/>
</dbReference>
<keyword evidence="4" id="KW-0238">DNA-binding</keyword>
<proteinExistence type="predicted"/>
<feature type="domain" description="GGDEF" evidence="8">
    <location>
        <begin position="154"/>
        <end position="300"/>
    </location>
</feature>
<dbReference type="InterPro" id="IPR029787">
    <property type="entry name" value="Nucleotide_cyclase"/>
</dbReference>
<keyword evidence="3" id="KW-0805">Transcription regulation</keyword>
<evidence type="ECO:0000256" key="1">
    <source>
        <dbReference type="ARBA" id="ARBA00022553"/>
    </source>
</evidence>
<dbReference type="PROSITE" id="PS50887">
    <property type="entry name" value="GGDEF"/>
    <property type="match status" value="1"/>
</dbReference>
<dbReference type="CDD" id="cd17574">
    <property type="entry name" value="REC_OmpR"/>
    <property type="match status" value="1"/>
</dbReference>
<evidence type="ECO:0000256" key="5">
    <source>
        <dbReference type="ARBA" id="ARBA00023163"/>
    </source>
</evidence>
<evidence type="ECO:0000259" key="7">
    <source>
        <dbReference type="PROSITE" id="PS50110"/>
    </source>
</evidence>
<evidence type="ECO:0000256" key="2">
    <source>
        <dbReference type="ARBA" id="ARBA00023012"/>
    </source>
</evidence>
<evidence type="ECO:0000259" key="8">
    <source>
        <dbReference type="PROSITE" id="PS50887"/>
    </source>
</evidence>
<dbReference type="GO" id="GO:0005829">
    <property type="term" value="C:cytosol"/>
    <property type="evidence" value="ECO:0007669"/>
    <property type="project" value="TreeGrafter"/>
</dbReference>
<feature type="domain" description="Response regulatory" evidence="7">
    <location>
        <begin position="5"/>
        <end position="121"/>
    </location>
</feature>
<dbReference type="SUPFAM" id="SSF52172">
    <property type="entry name" value="CheY-like"/>
    <property type="match status" value="1"/>
</dbReference>
<dbReference type="Gene3D" id="3.30.70.270">
    <property type="match status" value="1"/>
</dbReference>
<dbReference type="InterPro" id="IPR039420">
    <property type="entry name" value="WalR-like"/>
</dbReference>
<sequence length="300" mass="34197">MGKARLLIVEDDVDISNMLKIYFSSQGYDVETALRGSDALEKTRQNMPHLIVLDIMLPDINGYEVCRQLRTTTRTSHIPVIFLTQKDERSDRLQGLELGADDYITKPFDIDELRLRVQNAISRSERESLTDPQTGLPAGRMIEDQLRQVIRQPRGWAFLDVRINYFEPFKNVYGFIAGGDVLRFTSMLLGEVVDELGTQNDFVGHAGGDNFIIITAEDRAEAIKQRAKERFKEEVLTHYNFMDRQQGYILAPDEEGKIEPTPLMTLAVGVVSPATHYFADIREITELAAEERRKDAANER</sequence>
<organism evidence="9 10">
    <name type="scientific">Anaerolinea thermophila (strain DSM 14523 / JCM 11388 / NBRC 100420 / UNI-1)</name>
    <dbReference type="NCBI Taxonomy" id="926569"/>
    <lineage>
        <taxon>Bacteria</taxon>
        <taxon>Bacillati</taxon>
        <taxon>Chloroflexota</taxon>
        <taxon>Anaerolineae</taxon>
        <taxon>Anaerolineales</taxon>
        <taxon>Anaerolineaceae</taxon>
        <taxon>Anaerolinea</taxon>
    </lineage>
</organism>
<keyword evidence="10" id="KW-1185">Reference proteome</keyword>
<dbReference type="Pfam" id="PF00072">
    <property type="entry name" value="Response_reg"/>
    <property type="match status" value="1"/>
</dbReference>
<dbReference type="RefSeq" id="WP_013559088.1">
    <property type="nucleotide sequence ID" value="NC_014960.1"/>
</dbReference>
<dbReference type="Pfam" id="PF00990">
    <property type="entry name" value="GGDEF"/>
    <property type="match status" value="1"/>
</dbReference>
<evidence type="ECO:0000256" key="3">
    <source>
        <dbReference type="ARBA" id="ARBA00023015"/>
    </source>
</evidence>
<dbReference type="SUPFAM" id="SSF55073">
    <property type="entry name" value="Nucleotide cyclase"/>
    <property type="match status" value="1"/>
</dbReference>
<protein>
    <submittedName>
        <fullName evidence="9">Two-component response regulator receiver protein</fullName>
    </submittedName>
</protein>
<feature type="modified residue" description="4-aspartylphosphate" evidence="6">
    <location>
        <position position="54"/>
    </location>
</feature>
<dbReference type="STRING" id="926569.ANT_06590"/>
<evidence type="ECO:0000256" key="4">
    <source>
        <dbReference type="ARBA" id="ARBA00023125"/>
    </source>
</evidence>
<dbReference type="AlphaFoldDB" id="E8N1T8"/>
<evidence type="ECO:0000313" key="9">
    <source>
        <dbReference type="EMBL" id="BAJ62693.1"/>
    </source>
</evidence>
<keyword evidence="1 6" id="KW-0597">Phosphoprotein</keyword>
<gene>
    <name evidence="9" type="ordered locus">ANT_06590</name>
</gene>
<dbReference type="GO" id="GO:0000156">
    <property type="term" value="F:phosphorelay response regulator activity"/>
    <property type="evidence" value="ECO:0007669"/>
    <property type="project" value="TreeGrafter"/>
</dbReference>
<dbReference type="InterPro" id="IPR000160">
    <property type="entry name" value="GGDEF_dom"/>
</dbReference>
<dbReference type="Gene3D" id="3.40.50.2300">
    <property type="match status" value="1"/>
</dbReference>
<evidence type="ECO:0000313" key="10">
    <source>
        <dbReference type="Proteomes" id="UP000008922"/>
    </source>
</evidence>
<dbReference type="InterPro" id="IPR043128">
    <property type="entry name" value="Rev_trsase/Diguanyl_cyclase"/>
</dbReference>
<dbReference type="SMART" id="SM00267">
    <property type="entry name" value="GGDEF"/>
    <property type="match status" value="1"/>
</dbReference>
<reference evidence="9 10" key="1">
    <citation type="submission" date="2010-12" db="EMBL/GenBank/DDBJ databases">
        <title>Whole genome sequence of Anaerolinea thermophila UNI-1.</title>
        <authorList>
            <person name="Narita-Yamada S."/>
            <person name="Kishi E."/>
            <person name="Watanabe Y."/>
            <person name="Takasaki K."/>
            <person name="Ankai A."/>
            <person name="Oguchi A."/>
            <person name="Fukui S."/>
            <person name="Takahashi M."/>
            <person name="Yashiro I."/>
            <person name="Hosoyama A."/>
            <person name="Sekiguchi Y."/>
            <person name="Hanada S."/>
            <person name="Fujita N."/>
        </authorList>
    </citation>
    <scope>NUCLEOTIDE SEQUENCE [LARGE SCALE GENOMIC DNA]</scope>
    <source>
        <strain evidence="10">DSM 14523 / JCM 11388 / NBRC 100420 / UNI-1</strain>
    </source>
</reference>
<keyword evidence="5" id="KW-0804">Transcription</keyword>
<dbReference type="GO" id="GO:0032993">
    <property type="term" value="C:protein-DNA complex"/>
    <property type="evidence" value="ECO:0007669"/>
    <property type="project" value="TreeGrafter"/>
</dbReference>
<accession>E8N1T8</accession>
<dbReference type="GO" id="GO:0006355">
    <property type="term" value="P:regulation of DNA-templated transcription"/>
    <property type="evidence" value="ECO:0007669"/>
    <property type="project" value="TreeGrafter"/>
</dbReference>
<dbReference type="PANTHER" id="PTHR48111">
    <property type="entry name" value="REGULATOR OF RPOS"/>
    <property type="match status" value="1"/>
</dbReference>
<keyword evidence="2" id="KW-0902">Two-component regulatory system</keyword>
<dbReference type="InterPro" id="IPR011006">
    <property type="entry name" value="CheY-like_superfamily"/>
</dbReference>
<dbReference type="EMBL" id="AP012029">
    <property type="protein sequence ID" value="BAJ62693.1"/>
    <property type="molecule type" value="Genomic_DNA"/>
</dbReference>
<dbReference type="OrthoDB" id="9813903at2"/>
<dbReference type="PANTHER" id="PTHR48111:SF4">
    <property type="entry name" value="DNA-BINDING DUAL TRANSCRIPTIONAL REGULATOR OMPR"/>
    <property type="match status" value="1"/>
</dbReference>
<dbReference type="KEGG" id="atm:ANT_06590"/>
<dbReference type="PROSITE" id="PS50110">
    <property type="entry name" value="RESPONSE_REGULATORY"/>
    <property type="match status" value="1"/>
</dbReference>
<dbReference type="InParanoid" id="E8N1T8"/>
<dbReference type="Proteomes" id="UP000008922">
    <property type="component" value="Chromosome"/>
</dbReference>
<dbReference type="InterPro" id="IPR001789">
    <property type="entry name" value="Sig_transdc_resp-reg_receiver"/>
</dbReference>
<dbReference type="GO" id="GO:0000976">
    <property type="term" value="F:transcription cis-regulatory region binding"/>
    <property type="evidence" value="ECO:0007669"/>
    <property type="project" value="TreeGrafter"/>
</dbReference>
<dbReference type="HOGENOM" id="CLU_000445_11_7_0"/>
<evidence type="ECO:0000256" key="6">
    <source>
        <dbReference type="PROSITE-ProRule" id="PRU00169"/>
    </source>
</evidence>
<dbReference type="FunFam" id="3.40.50.2300:FF:000001">
    <property type="entry name" value="DNA-binding response regulator PhoB"/>
    <property type="match status" value="1"/>
</dbReference>